<keyword evidence="7" id="KW-1185">Reference proteome</keyword>
<dbReference type="SUPFAM" id="SSF50978">
    <property type="entry name" value="WD40 repeat-like"/>
    <property type="match status" value="1"/>
</dbReference>
<dbReference type="InterPro" id="IPR019775">
    <property type="entry name" value="WD40_repeat_CS"/>
</dbReference>
<proteinExistence type="predicted"/>
<dbReference type="OrthoDB" id="6262491at2759"/>
<name>A0A9W7ZL55_9FUNG</name>
<protein>
    <submittedName>
        <fullName evidence="6">Uncharacterized protein</fullName>
    </submittedName>
</protein>
<comment type="caution">
    <text evidence="6">The sequence shown here is derived from an EMBL/GenBank/DDBJ whole genome shotgun (WGS) entry which is preliminary data.</text>
</comment>
<dbReference type="PRINTS" id="PR00320">
    <property type="entry name" value="GPROTEINBRPT"/>
</dbReference>
<dbReference type="GO" id="GO:0010992">
    <property type="term" value="P:ubiquitin recycling"/>
    <property type="evidence" value="ECO:0007669"/>
    <property type="project" value="TreeGrafter"/>
</dbReference>
<dbReference type="Pfam" id="PF00400">
    <property type="entry name" value="WD40"/>
    <property type="match status" value="4"/>
</dbReference>
<gene>
    <name evidence="6" type="ORF">IWQ60_010647</name>
</gene>
<keyword evidence="3" id="KW-0677">Repeat</keyword>
<evidence type="ECO:0000313" key="7">
    <source>
        <dbReference type="Proteomes" id="UP001150569"/>
    </source>
</evidence>
<dbReference type="PANTHER" id="PTHR19849:SF0">
    <property type="entry name" value="PHOSPHOLIPASE A-2-ACTIVATING PROTEIN"/>
    <property type="match status" value="1"/>
</dbReference>
<dbReference type="GO" id="GO:0043130">
    <property type="term" value="F:ubiquitin binding"/>
    <property type="evidence" value="ECO:0007669"/>
    <property type="project" value="TreeGrafter"/>
</dbReference>
<dbReference type="InterPro" id="IPR036322">
    <property type="entry name" value="WD40_repeat_dom_sf"/>
</dbReference>
<dbReference type="InterPro" id="IPR001680">
    <property type="entry name" value="WD40_rpt"/>
</dbReference>
<evidence type="ECO:0000256" key="5">
    <source>
        <dbReference type="SAM" id="Coils"/>
    </source>
</evidence>
<dbReference type="EMBL" id="JANBPT010001048">
    <property type="protein sequence ID" value="KAJ1910454.1"/>
    <property type="molecule type" value="Genomic_DNA"/>
</dbReference>
<dbReference type="GO" id="GO:0005634">
    <property type="term" value="C:nucleus"/>
    <property type="evidence" value="ECO:0007669"/>
    <property type="project" value="TreeGrafter"/>
</dbReference>
<evidence type="ECO:0000313" key="6">
    <source>
        <dbReference type="EMBL" id="KAJ1910454.1"/>
    </source>
</evidence>
<dbReference type="InterPro" id="IPR015943">
    <property type="entry name" value="WD40/YVTN_repeat-like_dom_sf"/>
</dbReference>
<dbReference type="PROSITE" id="PS50082">
    <property type="entry name" value="WD_REPEATS_2"/>
    <property type="match status" value="4"/>
</dbReference>
<dbReference type="Proteomes" id="UP001150569">
    <property type="component" value="Unassembled WGS sequence"/>
</dbReference>
<dbReference type="GO" id="GO:0005737">
    <property type="term" value="C:cytoplasm"/>
    <property type="evidence" value="ECO:0007669"/>
    <property type="project" value="TreeGrafter"/>
</dbReference>
<sequence>MSVPPGPNIGTHASQFLMADDDRAVLARREERYARFSQELAAQQQKAEAATARGEPVDPPTVVDLKTKALDMAVLDAANVVLAQASHALKWINLQTGDVRRIYRGHSGPVSAVVVWQRGERSAATNTPTAGAPASSRLISGSWDRSVKVWDLATGACLQTLTGHADFVKCLALAPGGTVGGHTRVSSASTAEILPILFSGSSDGSIRQWDLRDGRCVRTLRGHTRGVDALVYDSITNTLLSASSDTTIKQWCVATGQCVRDFRGHHTSVCDLQLYPVYTSIETDLARVTAWDPTTHAPADTTLVEALEDVELWSASADKTAKQWNLITGHCMTTLTHPDVVKAVMVTEAYVITGCRDENVRIWDKATGECIKVLGGHFDEVSALAVIGGTIVSAALDASLRKWNIKKALDLPGLTYDALPPLADTASVAAAKPVATKSLLTEEEERELAELMSDDEG</sequence>
<evidence type="ECO:0000256" key="3">
    <source>
        <dbReference type="ARBA" id="ARBA00022737"/>
    </source>
</evidence>
<feature type="repeat" description="WD" evidence="4">
    <location>
        <begin position="133"/>
        <end position="160"/>
    </location>
</feature>
<feature type="repeat" description="WD" evidence="4">
    <location>
        <begin position="197"/>
        <end position="219"/>
    </location>
</feature>
<feature type="repeat" description="WD" evidence="4">
    <location>
        <begin position="220"/>
        <end position="261"/>
    </location>
</feature>
<dbReference type="GO" id="GO:0043161">
    <property type="term" value="P:proteasome-mediated ubiquitin-dependent protein catabolic process"/>
    <property type="evidence" value="ECO:0007669"/>
    <property type="project" value="TreeGrafter"/>
</dbReference>
<dbReference type="AlphaFoldDB" id="A0A9W7ZL55"/>
<evidence type="ECO:0000256" key="2">
    <source>
        <dbReference type="ARBA" id="ARBA00022574"/>
    </source>
</evidence>
<keyword evidence="2 4" id="KW-0853">WD repeat</keyword>
<feature type="coiled-coil region" evidence="5">
    <location>
        <begin position="26"/>
        <end position="53"/>
    </location>
</feature>
<dbReference type="PROSITE" id="PS00678">
    <property type="entry name" value="WD_REPEATS_1"/>
    <property type="match status" value="1"/>
</dbReference>
<organism evidence="6 7">
    <name type="scientific">Tieghemiomyces parasiticus</name>
    <dbReference type="NCBI Taxonomy" id="78921"/>
    <lineage>
        <taxon>Eukaryota</taxon>
        <taxon>Fungi</taxon>
        <taxon>Fungi incertae sedis</taxon>
        <taxon>Zoopagomycota</taxon>
        <taxon>Kickxellomycotina</taxon>
        <taxon>Dimargaritomycetes</taxon>
        <taxon>Dimargaritales</taxon>
        <taxon>Dimargaritaceae</taxon>
        <taxon>Tieghemiomyces</taxon>
    </lineage>
</organism>
<dbReference type="CDD" id="cd00200">
    <property type="entry name" value="WD40"/>
    <property type="match status" value="1"/>
</dbReference>
<evidence type="ECO:0000256" key="1">
    <source>
        <dbReference type="ARBA" id="ARBA00022490"/>
    </source>
</evidence>
<dbReference type="SMART" id="SM00320">
    <property type="entry name" value="WD40"/>
    <property type="match status" value="6"/>
</dbReference>
<evidence type="ECO:0000256" key="4">
    <source>
        <dbReference type="PROSITE-ProRule" id="PRU00221"/>
    </source>
</evidence>
<keyword evidence="5" id="KW-0175">Coiled coil</keyword>
<dbReference type="InterPro" id="IPR020472">
    <property type="entry name" value="WD40_PAC1"/>
</dbReference>
<dbReference type="PROSITE" id="PS50294">
    <property type="entry name" value="WD_REPEATS_REGION"/>
    <property type="match status" value="1"/>
</dbReference>
<dbReference type="PANTHER" id="PTHR19849">
    <property type="entry name" value="PHOSPHOLIPASE A-2-ACTIVATING PROTEIN"/>
    <property type="match status" value="1"/>
</dbReference>
<accession>A0A9W7ZL55</accession>
<feature type="repeat" description="WD" evidence="4">
    <location>
        <begin position="334"/>
        <end position="373"/>
    </location>
</feature>
<reference evidence="6" key="1">
    <citation type="submission" date="2022-07" db="EMBL/GenBank/DDBJ databases">
        <title>Phylogenomic reconstructions and comparative analyses of Kickxellomycotina fungi.</title>
        <authorList>
            <person name="Reynolds N.K."/>
            <person name="Stajich J.E."/>
            <person name="Barry K."/>
            <person name="Grigoriev I.V."/>
            <person name="Crous P."/>
            <person name="Smith M.E."/>
        </authorList>
    </citation>
    <scope>NUCLEOTIDE SEQUENCE</scope>
    <source>
        <strain evidence="6">RSA 861</strain>
    </source>
</reference>
<keyword evidence="1" id="KW-0963">Cytoplasm</keyword>
<dbReference type="Gene3D" id="2.130.10.10">
    <property type="entry name" value="YVTN repeat-like/Quinoprotein amine dehydrogenase"/>
    <property type="match status" value="2"/>
</dbReference>